<feature type="compositionally biased region" description="Basic and acidic residues" evidence="1">
    <location>
        <begin position="48"/>
        <end position="59"/>
    </location>
</feature>
<sequence length="381" mass="43141">MSDNDDLMDDLFGEGGVSGENVDNHGNSGVLNQFNGFNDDNDDNDDKNDDKNNDTDEAHTQPTNNPLEYNEEDMPNDGVILEQVRTATMDINNLPPIRTSTYNSLARIPNFLNIQSAGFDRQTFEDDDKNLPSNANTSNTIRWRWNQDEDGHTIAQSNSRFIRWSDGSLSLQVGKEMYDINLNHDADTETRTNPRQFAFLHHEKNQVVMGDSVIDTQLNFVPPSLASNVHKKYASTVNDKHFKAAKMKMVDKETESKDPHKELLKKMEDDKKSARNKAKMERAAAKKEAIASGHNLDWSSDDDDLSRAAASRRIGARGTYEKDQDDGFVVEDEEDGAMEEGIDDEEDDDGQHSLDSLEDAENRIEQEKKVYKKRVESDEED</sequence>
<comment type="caution">
    <text evidence="2">The sequence shown here is derived from an EMBL/GenBank/DDBJ whole genome shotgun (WGS) entry which is preliminary data.</text>
</comment>
<feature type="compositionally biased region" description="Acidic residues" evidence="1">
    <location>
        <begin position="323"/>
        <end position="349"/>
    </location>
</feature>
<dbReference type="GO" id="GO:1990269">
    <property type="term" value="F:RNA polymerase II C-terminal domain phosphoserine binding"/>
    <property type="evidence" value="ECO:0007669"/>
    <property type="project" value="TreeGrafter"/>
</dbReference>
<feature type="region of interest" description="Disordered" evidence="1">
    <location>
        <begin position="312"/>
        <end position="381"/>
    </location>
</feature>
<dbReference type="Proteomes" id="UP000306954">
    <property type="component" value="Unassembled WGS sequence"/>
</dbReference>
<dbReference type="AlphaFoldDB" id="A0A4T0HQB6"/>
<feature type="compositionally biased region" description="Basic and acidic residues" evidence="1">
    <location>
        <begin position="360"/>
        <end position="381"/>
    </location>
</feature>
<gene>
    <name evidence="2" type="ORF">E3P90_00369</name>
</gene>
<protein>
    <recommendedName>
        <fullName evidence="4">RNA polymerase-associated protein LEO1</fullName>
    </recommendedName>
</protein>
<organism evidence="2 3">
    <name type="scientific">Wallemia ichthyophaga</name>
    <dbReference type="NCBI Taxonomy" id="245174"/>
    <lineage>
        <taxon>Eukaryota</taxon>
        <taxon>Fungi</taxon>
        <taxon>Dikarya</taxon>
        <taxon>Basidiomycota</taxon>
        <taxon>Wallemiomycotina</taxon>
        <taxon>Wallemiomycetes</taxon>
        <taxon>Wallemiales</taxon>
        <taxon>Wallemiaceae</taxon>
        <taxon>Wallemia</taxon>
    </lineage>
</organism>
<feature type="region of interest" description="Disordered" evidence="1">
    <location>
        <begin position="1"/>
        <end position="73"/>
    </location>
</feature>
<evidence type="ECO:0000313" key="3">
    <source>
        <dbReference type="Proteomes" id="UP000306954"/>
    </source>
</evidence>
<dbReference type="PANTHER" id="PTHR23146">
    <property type="entry name" value="LEO1 PROTEIN"/>
    <property type="match status" value="1"/>
</dbReference>
<dbReference type="GO" id="GO:0016593">
    <property type="term" value="C:Cdc73/Paf1 complex"/>
    <property type="evidence" value="ECO:0007669"/>
    <property type="project" value="InterPro"/>
</dbReference>
<dbReference type="Pfam" id="PF04004">
    <property type="entry name" value="Leo1"/>
    <property type="match status" value="1"/>
</dbReference>
<feature type="compositionally biased region" description="Polar residues" evidence="1">
    <location>
        <begin position="24"/>
        <end position="36"/>
    </location>
</feature>
<name>A0A4T0HQB6_WALIC</name>
<evidence type="ECO:0008006" key="4">
    <source>
        <dbReference type="Google" id="ProtNLM"/>
    </source>
</evidence>
<feature type="region of interest" description="Disordered" evidence="1">
    <location>
        <begin position="251"/>
        <end position="289"/>
    </location>
</feature>
<feature type="compositionally biased region" description="Acidic residues" evidence="1">
    <location>
        <begin position="1"/>
        <end position="12"/>
    </location>
</feature>
<dbReference type="OMA" id="KEMYDIN"/>
<dbReference type="InterPro" id="IPR007149">
    <property type="entry name" value="Leo1"/>
</dbReference>
<dbReference type="GO" id="GO:0032968">
    <property type="term" value="P:positive regulation of transcription elongation by RNA polymerase II"/>
    <property type="evidence" value="ECO:0007669"/>
    <property type="project" value="TreeGrafter"/>
</dbReference>
<dbReference type="GO" id="GO:0006368">
    <property type="term" value="P:transcription elongation by RNA polymerase II"/>
    <property type="evidence" value="ECO:0007669"/>
    <property type="project" value="InterPro"/>
</dbReference>
<dbReference type="EMBL" id="SPOF01000003">
    <property type="protein sequence ID" value="TIB16627.1"/>
    <property type="molecule type" value="Genomic_DNA"/>
</dbReference>
<dbReference type="PANTHER" id="PTHR23146:SF0">
    <property type="entry name" value="RNA POLYMERASE-ASSOCIATED PROTEIN LEO1"/>
    <property type="match status" value="1"/>
</dbReference>
<evidence type="ECO:0000313" key="2">
    <source>
        <dbReference type="EMBL" id="TIB16627.1"/>
    </source>
</evidence>
<reference evidence="2 3" key="1">
    <citation type="submission" date="2019-03" db="EMBL/GenBank/DDBJ databases">
        <title>Sequencing 23 genomes of Wallemia ichthyophaga.</title>
        <authorList>
            <person name="Gostincar C."/>
        </authorList>
    </citation>
    <scope>NUCLEOTIDE SEQUENCE [LARGE SCALE GENOMIC DNA]</scope>
    <source>
        <strain evidence="2 3">EXF-8621</strain>
    </source>
</reference>
<evidence type="ECO:0000256" key="1">
    <source>
        <dbReference type="SAM" id="MobiDB-lite"/>
    </source>
</evidence>
<proteinExistence type="predicted"/>
<accession>A0A4T0HQB6</accession>